<dbReference type="InterPro" id="IPR050312">
    <property type="entry name" value="IolE/XylAMocC-like"/>
</dbReference>
<evidence type="ECO:0000259" key="1">
    <source>
        <dbReference type="Pfam" id="PF01261"/>
    </source>
</evidence>
<evidence type="ECO:0000313" key="2">
    <source>
        <dbReference type="EMBL" id="NOV00064.1"/>
    </source>
</evidence>
<protein>
    <submittedName>
        <fullName evidence="2">TIM barrel protein</fullName>
    </submittedName>
</protein>
<sequence>MKLGFSANAYKRFDLLTTMDTLQEIGFDGIEILCDIPHAYPPDLTPARRQEIKARAENNGLKICNLNAFMLYALGDCWRPSYIEKEASERRKRINHTLSCIDLAAEWGVPHLSIEPGGPLDGAKEDWALDVFEEAIHELAEHAEKKGVTVMIEPEPELLIETSGQFLKFMERISSPRIGLNFDIGHFYCAGEDPVQLVSQLAAYTKHYHLEDISNSRIHHHLVPGEGAIDFRAVLNEIAKTNYDGFITIELYPYEEDPVPATKKAFEYISPILQELTRTKTAINGSR</sequence>
<dbReference type="InterPro" id="IPR036237">
    <property type="entry name" value="Xyl_isomerase-like_sf"/>
</dbReference>
<keyword evidence="3" id="KW-1185">Reference proteome</keyword>
<evidence type="ECO:0000313" key="3">
    <source>
        <dbReference type="Proteomes" id="UP000618579"/>
    </source>
</evidence>
<reference evidence="2 3" key="1">
    <citation type="submission" date="2019-10" db="EMBL/GenBank/DDBJ databases">
        <title>Description of Paenibacillus pedi sp. nov.</title>
        <authorList>
            <person name="Carlier A."/>
            <person name="Qi S."/>
        </authorList>
    </citation>
    <scope>NUCLEOTIDE SEQUENCE [LARGE SCALE GENOMIC DNA]</scope>
    <source>
        <strain evidence="2 3">LMG 31457</strain>
    </source>
</reference>
<dbReference type="EMBL" id="WHNZ01000016">
    <property type="protein sequence ID" value="NOV00064.1"/>
    <property type="molecule type" value="Genomic_DNA"/>
</dbReference>
<dbReference type="InterPro" id="IPR013022">
    <property type="entry name" value="Xyl_isomerase-like_TIM-brl"/>
</dbReference>
<dbReference type="Proteomes" id="UP000618579">
    <property type="component" value="Unassembled WGS sequence"/>
</dbReference>
<dbReference type="PANTHER" id="PTHR12110:SF53">
    <property type="entry name" value="BLR5974 PROTEIN"/>
    <property type="match status" value="1"/>
</dbReference>
<name>A0ABX1ZMT0_9BACL</name>
<dbReference type="PANTHER" id="PTHR12110">
    <property type="entry name" value="HYDROXYPYRUVATE ISOMERASE"/>
    <property type="match status" value="1"/>
</dbReference>
<feature type="domain" description="Xylose isomerase-like TIM barrel" evidence="1">
    <location>
        <begin position="21"/>
        <end position="269"/>
    </location>
</feature>
<dbReference type="SUPFAM" id="SSF51658">
    <property type="entry name" value="Xylose isomerase-like"/>
    <property type="match status" value="1"/>
</dbReference>
<gene>
    <name evidence="2" type="ORF">GC097_08550</name>
</gene>
<dbReference type="Pfam" id="PF01261">
    <property type="entry name" value="AP_endonuc_2"/>
    <property type="match status" value="1"/>
</dbReference>
<comment type="caution">
    <text evidence="2">The sequence shown here is derived from an EMBL/GenBank/DDBJ whole genome shotgun (WGS) entry which is preliminary data.</text>
</comment>
<organism evidence="2 3">
    <name type="scientific">Paenibacillus planticolens</name>
    <dbReference type="NCBI Taxonomy" id="2654976"/>
    <lineage>
        <taxon>Bacteria</taxon>
        <taxon>Bacillati</taxon>
        <taxon>Bacillota</taxon>
        <taxon>Bacilli</taxon>
        <taxon>Bacillales</taxon>
        <taxon>Paenibacillaceae</taxon>
        <taxon>Paenibacillus</taxon>
    </lineage>
</organism>
<dbReference type="RefSeq" id="WP_171682937.1">
    <property type="nucleotide sequence ID" value="NZ_WHNZ01000016.1"/>
</dbReference>
<dbReference type="Gene3D" id="3.20.20.150">
    <property type="entry name" value="Divalent-metal-dependent TIM barrel enzymes"/>
    <property type="match status" value="1"/>
</dbReference>
<proteinExistence type="predicted"/>
<accession>A0ABX1ZMT0</accession>